<dbReference type="InterPro" id="IPR021109">
    <property type="entry name" value="Peptidase_aspartic_dom_sf"/>
</dbReference>
<gene>
    <name evidence="3" type="primary">LOC104720438</name>
</gene>
<dbReference type="GeneID" id="104720438"/>
<proteinExistence type="predicted"/>
<dbReference type="RefSeq" id="XP_010436644.1">
    <property type="nucleotide sequence ID" value="XM_010438342.1"/>
</dbReference>
<keyword evidence="2" id="KW-1185">Reference proteome</keyword>
<reference evidence="3" key="2">
    <citation type="submission" date="2025-08" db="UniProtKB">
        <authorList>
            <consortium name="RefSeq"/>
        </authorList>
    </citation>
    <scope>IDENTIFICATION</scope>
    <source>
        <tissue evidence="3">Leaf</tissue>
    </source>
</reference>
<dbReference type="Proteomes" id="UP000694864">
    <property type="component" value="Chromosome 10"/>
</dbReference>
<accession>A0ABM0U6H7</accession>
<name>A0ABM0U6H7_CAMSA</name>
<evidence type="ECO:0000256" key="1">
    <source>
        <dbReference type="SAM" id="Coils"/>
    </source>
</evidence>
<protein>
    <submittedName>
        <fullName evidence="3">Uncharacterized protein LOC104720438</fullName>
    </submittedName>
</protein>
<dbReference type="Gene3D" id="2.40.70.10">
    <property type="entry name" value="Acid Proteases"/>
    <property type="match status" value="1"/>
</dbReference>
<sequence length="202" mass="22655">MLLDISKQKARNQAKRDLDDIGTAVIPNKLEAPGSFNLPCSLNYMHFNKCLCDLGASVSVRHYSIAEKLGYEEFTPSNLYISLADGSNKDVVVKLENFPVKIGKARIPTDFVIIEMEKELEDPIILGRPLLAIVGAIIDVKKVDSKDKVSAHEESVQDLKVSVQELTDLVKDLQVQLKQKSLKKARPRFKLKKKQVQVSRLL</sequence>
<evidence type="ECO:0000313" key="3">
    <source>
        <dbReference type="RefSeq" id="XP_010436644.1"/>
    </source>
</evidence>
<dbReference type="PANTHER" id="PTHR33067:SF31">
    <property type="entry name" value="RNA-DIRECTED DNA POLYMERASE"/>
    <property type="match status" value="1"/>
</dbReference>
<reference evidence="2" key="1">
    <citation type="journal article" date="2014" name="Nat. Commun.">
        <title>The emerging biofuel crop Camelina sativa retains a highly undifferentiated hexaploid genome structure.</title>
        <authorList>
            <person name="Kagale S."/>
            <person name="Koh C."/>
            <person name="Nixon J."/>
            <person name="Bollina V."/>
            <person name="Clarke W.E."/>
            <person name="Tuteja R."/>
            <person name="Spillane C."/>
            <person name="Robinson S.J."/>
            <person name="Links M.G."/>
            <person name="Clarke C."/>
            <person name="Higgins E.E."/>
            <person name="Huebert T."/>
            <person name="Sharpe A.G."/>
            <person name="Parkin I.A."/>
        </authorList>
    </citation>
    <scope>NUCLEOTIDE SEQUENCE [LARGE SCALE GENOMIC DNA]</scope>
    <source>
        <strain evidence="2">cv. DH55</strain>
    </source>
</reference>
<evidence type="ECO:0000313" key="2">
    <source>
        <dbReference type="Proteomes" id="UP000694864"/>
    </source>
</evidence>
<organism evidence="2 3">
    <name type="scientific">Camelina sativa</name>
    <name type="common">False flax</name>
    <name type="synonym">Myagrum sativum</name>
    <dbReference type="NCBI Taxonomy" id="90675"/>
    <lineage>
        <taxon>Eukaryota</taxon>
        <taxon>Viridiplantae</taxon>
        <taxon>Streptophyta</taxon>
        <taxon>Embryophyta</taxon>
        <taxon>Tracheophyta</taxon>
        <taxon>Spermatophyta</taxon>
        <taxon>Magnoliopsida</taxon>
        <taxon>eudicotyledons</taxon>
        <taxon>Gunneridae</taxon>
        <taxon>Pentapetalae</taxon>
        <taxon>rosids</taxon>
        <taxon>malvids</taxon>
        <taxon>Brassicales</taxon>
        <taxon>Brassicaceae</taxon>
        <taxon>Camelineae</taxon>
        <taxon>Camelina</taxon>
    </lineage>
</organism>
<keyword evidence="1" id="KW-0175">Coiled coil</keyword>
<feature type="coiled-coil region" evidence="1">
    <location>
        <begin position="156"/>
        <end position="183"/>
    </location>
</feature>
<dbReference type="CDD" id="cd00303">
    <property type="entry name" value="retropepsin_like"/>
    <property type="match status" value="1"/>
</dbReference>
<dbReference type="PANTHER" id="PTHR33067">
    <property type="entry name" value="RNA-DIRECTED DNA POLYMERASE-RELATED"/>
    <property type="match status" value="1"/>
</dbReference>